<evidence type="ECO:0000313" key="1">
    <source>
        <dbReference type="EMBL" id="GMF12719.1"/>
    </source>
</evidence>
<proteinExistence type="predicted"/>
<organism evidence="1 2">
    <name type="scientific">Phytophthora lilii</name>
    <dbReference type="NCBI Taxonomy" id="2077276"/>
    <lineage>
        <taxon>Eukaryota</taxon>
        <taxon>Sar</taxon>
        <taxon>Stramenopiles</taxon>
        <taxon>Oomycota</taxon>
        <taxon>Peronosporomycetes</taxon>
        <taxon>Peronosporales</taxon>
        <taxon>Peronosporaceae</taxon>
        <taxon>Phytophthora</taxon>
    </lineage>
</organism>
<dbReference type="AlphaFoldDB" id="A0A9W6WPR9"/>
<dbReference type="OrthoDB" id="5334845at2759"/>
<dbReference type="Proteomes" id="UP001165083">
    <property type="component" value="Unassembled WGS sequence"/>
</dbReference>
<keyword evidence="2" id="KW-1185">Reference proteome</keyword>
<comment type="caution">
    <text evidence="1">The sequence shown here is derived from an EMBL/GenBank/DDBJ whole genome shotgun (WGS) entry which is preliminary data.</text>
</comment>
<accession>A0A9W6WPR9</accession>
<name>A0A9W6WPR9_9STRA</name>
<evidence type="ECO:0000313" key="2">
    <source>
        <dbReference type="Proteomes" id="UP001165083"/>
    </source>
</evidence>
<reference evidence="1" key="1">
    <citation type="submission" date="2023-04" db="EMBL/GenBank/DDBJ databases">
        <title>Phytophthora lilii NBRC 32176.</title>
        <authorList>
            <person name="Ichikawa N."/>
            <person name="Sato H."/>
            <person name="Tonouchi N."/>
        </authorList>
    </citation>
    <scope>NUCLEOTIDE SEQUENCE</scope>
    <source>
        <strain evidence="1">NBRC 32176</strain>
    </source>
</reference>
<protein>
    <submittedName>
        <fullName evidence="1">Unnamed protein product</fullName>
    </submittedName>
</protein>
<dbReference type="EMBL" id="BSXW01000130">
    <property type="protein sequence ID" value="GMF12719.1"/>
    <property type="molecule type" value="Genomic_DNA"/>
</dbReference>
<gene>
    <name evidence="1" type="ORF">Plil01_000328900</name>
</gene>
<sequence length="77" mass="8244">MLVDSGLNCTVGATVPRGQEEGAFHTKDWTNPKSFRAQEVDHVAMALAAGAPTRIRSRRHCTLEADNVSCIGDGECS</sequence>